<proteinExistence type="predicted"/>
<dbReference type="EMBL" id="KZ825821">
    <property type="protein sequence ID" value="PYH97638.1"/>
    <property type="molecule type" value="Genomic_DNA"/>
</dbReference>
<dbReference type="AlphaFoldDB" id="A0A319EA75"/>
<organism evidence="1 2">
    <name type="scientific">Aspergillus ellipticus CBS 707.79</name>
    <dbReference type="NCBI Taxonomy" id="1448320"/>
    <lineage>
        <taxon>Eukaryota</taxon>
        <taxon>Fungi</taxon>
        <taxon>Dikarya</taxon>
        <taxon>Ascomycota</taxon>
        <taxon>Pezizomycotina</taxon>
        <taxon>Eurotiomycetes</taxon>
        <taxon>Eurotiomycetidae</taxon>
        <taxon>Eurotiales</taxon>
        <taxon>Aspergillaceae</taxon>
        <taxon>Aspergillus</taxon>
        <taxon>Aspergillus subgen. Circumdati</taxon>
    </lineage>
</organism>
<dbReference type="VEuPathDB" id="FungiDB:BO71DRAFT_114209"/>
<evidence type="ECO:0000313" key="2">
    <source>
        <dbReference type="Proteomes" id="UP000247810"/>
    </source>
</evidence>
<sequence>MLLAKLHNYSYTITRRRDSRISRCMDCCTHRPPRHAFTESVQPHKDGRILFLSAEVYSVSPRRGRLSGKETRCILAESRLRHPSSPSRAFRHRRHGMALRLKIATTASPHGRLADTSDNVNLNPFLASLKLERCRRSSRIIGTVRTYYGFVEEMSRFRQIDEALHRSSSASPSTYLGLAAVRTSP</sequence>
<keyword evidence="2" id="KW-1185">Reference proteome</keyword>
<reference evidence="1 2" key="1">
    <citation type="submission" date="2018-02" db="EMBL/GenBank/DDBJ databases">
        <title>The genomes of Aspergillus section Nigri reveals drivers in fungal speciation.</title>
        <authorList>
            <consortium name="DOE Joint Genome Institute"/>
            <person name="Vesth T.C."/>
            <person name="Nybo J."/>
            <person name="Theobald S."/>
            <person name="Brandl J."/>
            <person name="Frisvad J.C."/>
            <person name="Nielsen K.F."/>
            <person name="Lyhne E.K."/>
            <person name="Kogle M.E."/>
            <person name="Kuo A."/>
            <person name="Riley R."/>
            <person name="Clum A."/>
            <person name="Nolan M."/>
            <person name="Lipzen A."/>
            <person name="Salamov A."/>
            <person name="Henrissat B."/>
            <person name="Wiebenga A."/>
            <person name="De vries R.P."/>
            <person name="Grigoriev I.V."/>
            <person name="Mortensen U.H."/>
            <person name="Andersen M.R."/>
            <person name="Baker S.E."/>
        </authorList>
    </citation>
    <scope>NUCLEOTIDE SEQUENCE [LARGE SCALE GENOMIC DNA]</scope>
    <source>
        <strain evidence="1 2">CBS 707.79</strain>
    </source>
</reference>
<evidence type="ECO:0000313" key="1">
    <source>
        <dbReference type="EMBL" id="PYH97638.1"/>
    </source>
</evidence>
<dbReference type="Proteomes" id="UP000247810">
    <property type="component" value="Unassembled WGS sequence"/>
</dbReference>
<protein>
    <submittedName>
        <fullName evidence="1">Uncharacterized protein</fullName>
    </submittedName>
</protein>
<name>A0A319EA75_9EURO</name>
<accession>A0A319EA75</accession>
<gene>
    <name evidence="1" type="ORF">BO71DRAFT_114209</name>
</gene>